<dbReference type="EMBL" id="MT711979">
    <property type="protein sequence ID" value="QMP84607.1"/>
    <property type="molecule type" value="Genomic_DNA"/>
</dbReference>
<feature type="domain" description="DUF7417" evidence="1">
    <location>
        <begin position="1"/>
        <end position="65"/>
    </location>
</feature>
<name>A0A7G4AX67_9CAUD</name>
<evidence type="ECO:0000313" key="3">
    <source>
        <dbReference type="Proteomes" id="UP000515872"/>
    </source>
</evidence>
<organism evidence="2 3">
    <name type="scientific">Streptomyces phage Endor2</name>
    <dbReference type="NCBI Taxonomy" id="2740182"/>
    <lineage>
        <taxon>Viruses</taxon>
        <taxon>Duplodnaviria</taxon>
        <taxon>Heunggongvirae</taxon>
        <taxon>Uroviricota</taxon>
        <taxon>Caudoviricetes</taxon>
        <taxon>Arquatrovirinae</taxon>
        <taxon>Camvirus</taxon>
        <taxon>Camvirus endor2</taxon>
    </lineage>
</organism>
<evidence type="ECO:0000259" key="1">
    <source>
        <dbReference type="Pfam" id="PF24192"/>
    </source>
</evidence>
<proteinExistence type="predicted"/>
<keyword evidence="3" id="KW-1185">Reference proteome</keyword>
<dbReference type="InterPro" id="IPR055840">
    <property type="entry name" value="DUF7417"/>
</dbReference>
<sequence length="71" mass="7842">MGSLVIEILDYEQGNLDDAETLELFGKLVKSGMAWTLQGHYGRVAMDMIQSGYLTEGGEVTELAEFELDLV</sequence>
<dbReference type="Pfam" id="PF24192">
    <property type="entry name" value="DUF7417"/>
    <property type="match status" value="1"/>
</dbReference>
<protein>
    <recommendedName>
        <fullName evidence="1">DUF7417 domain-containing protein</fullName>
    </recommendedName>
</protein>
<evidence type="ECO:0000313" key="2">
    <source>
        <dbReference type="EMBL" id="QMP84607.1"/>
    </source>
</evidence>
<gene>
    <name evidence="2" type="ORF">HUN44_00062</name>
</gene>
<reference evidence="2 3" key="1">
    <citation type="submission" date="2020-07" db="EMBL/GenBank/DDBJ databases">
        <title>Streptomyces phage Genome sequencing and assembly.</title>
        <authorList>
            <person name="Sharma V."/>
            <person name="Hardy A."/>
            <person name="Frunzke J."/>
        </authorList>
    </citation>
    <scope>NUCLEOTIDE SEQUENCE [LARGE SCALE GENOMIC DNA]</scope>
</reference>
<dbReference type="Proteomes" id="UP000515872">
    <property type="component" value="Segment"/>
</dbReference>
<accession>A0A7G4AX67</accession>